<dbReference type="GO" id="GO:0016226">
    <property type="term" value="P:iron-sulfur cluster assembly"/>
    <property type="evidence" value="ECO:0007669"/>
    <property type="project" value="TreeGrafter"/>
</dbReference>
<dbReference type="KEGG" id="hgn:E6W36_12345"/>
<sequence>MGPVATEIERRLCEALDPVHLEIQDDSAHHAGHGGYREGVETHLQVTVVSAAFASLSRLDRQRRVLDLLADLMGNPIHALSIDARPPQA</sequence>
<evidence type="ECO:0000313" key="2">
    <source>
        <dbReference type="EMBL" id="QCI80011.1"/>
    </source>
</evidence>
<keyword evidence="3" id="KW-1185">Reference proteome</keyword>
<dbReference type="InterPro" id="IPR036065">
    <property type="entry name" value="BolA-like_sf"/>
</dbReference>
<name>A0A4D7C4L2_9SPHN</name>
<evidence type="ECO:0000256" key="1">
    <source>
        <dbReference type="RuleBase" id="RU003860"/>
    </source>
</evidence>
<dbReference type="PANTHER" id="PTHR46230">
    <property type="match status" value="1"/>
</dbReference>
<reference evidence="3" key="1">
    <citation type="submission" date="2019-04" db="EMBL/GenBank/DDBJ databases">
        <title>Complete genome sequence of Sphingomonas sp. W1-2-3.</title>
        <authorList>
            <person name="Im W.T."/>
        </authorList>
    </citation>
    <scope>NUCLEOTIDE SEQUENCE [LARGE SCALE GENOMIC DNA]</scope>
    <source>
        <strain evidence="3">W1-2-3</strain>
    </source>
</reference>
<evidence type="ECO:0000313" key="3">
    <source>
        <dbReference type="Proteomes" id="UP000298714"/>
    </source>
</evidence>
<protein>
    <submittedName>
        <fullName evidence="2">BolA family transcriptional regulator</fullName>
    </submittedName>
</protein>
<organism evidence="2 3">
    <name type="scientific">Hankyongella ginsenosidimutans</name>
    <dbReference type="NCBI Taxonomy" id="1763828"/>
    <lineage>
        <taxon>Bacteria</taxon>
        <taxon>Pseudomonadati</taxon>
        <taxon>Pseudomonadota</taxon>
        <taxon>Alphaproteobacteria</taxon>
        <taxon>Sphingomonadales</taxon>
        <taxon>Sphingomonadaceae</taxon>
        <taxon>Hankyongella</taxon>
    </lineage>
</organism>
<gene>
    <name evidence="2" type="ORF">E6W36_12345</name>
</gene>
<dbReference type="InterPro" id="IPR002634">
    <property type="entry name" value="BolA"/>
</dbReference>
<accession>A0A4D7C4L2</accession>
<dbReference type="PIRSF" id="PIRSF003113">
    <property type="entry name" value="BolA"/>
    <property type="match status" value="1"/>
</dbReference>
<dbReference type="SUPFAM" id="SSF82657">
    <property type="entry name" value="BolA-like"/>
    <property type="match status" value="1"/>
</dbReference>
<dbReference type="EMBL" id="CP039704">
    <property type="protein sequence ID" value="QCI80011.1"/>
    <property type="molecule type" value="Genomic_DNA"/>
</dbReference>
<dbReference type="RefSeq" id="WP_222872871.1">
    <property type="nucleotide sequence ID" value="NZ_CP039704.1"/>
</dbReference>
<dbReference type="Proteomes" id="UP000298714">
    <property type="component" value="Chromosome"/>
</dbReference>
<comment type="similarity">
    <text evidence="1">Belongs to the BolA/IbaG family.</text>
</comment>
<dbReference type="Gene3D" id="3.30.300.90">
    <property type="entry name" value="BolA-like"/>
    <property type="match status" value="1"/>
</dbReference>
<dbReference type="Pfam" id="PF01722">
    <property type="entry name" value="BolA"/>
    <property type="match status" value="1"/>
</dbReference>
<dbReference type="AlphaFoldDB" id="A0A4D7C4L2"/>
<dbReference type="PANTHER" id="PTHR46230:SF7">
    <property type="entry name" value="BOLA-LIKE PROTEIN 1"/>
    <property type="match status" value="1"/>
</dbReference>
<proteinExistence type="inferred from homology"/>